<name>A0A0F8W7T1_9ZZZZ</name>
<accession>A0A0F8W7T1</accession>
<sequence>MAIQIGTGVTFTKGSISGNVTNIAASGASRPSIPTGHLDSTVTMPFIPGQLTDWGSITMDFNFDADTDGTTWLAEAQTTATDLVISFNDAGSTTFTVAAFTTDHDPFTVPLEDLVTASMTWKMAGIPAWGP</sequence>
<proteinExistence type="predicted"/>
<dbReference type="Gene3D" id="4.10.410.40">
    <property type="match status" value="1"/>
</dbReference>
<reference evidence="1" key="1">
    <citation type="journal article" date="2015" name="Nature">
        <title>Complex archaea that bridge the gap between prokaryotes and eukaryotes.</title>
        <authorList>
            <person name="Spang A."/>
            <person name="Saw J.H."/>
            <person name="Jorgensen S.L."/>
            <person name="Zaremba-Niedzwiedzka K."/>
            <person name="Martijn J."/>
            <person name="Lind A.E."/>
            <person name="van Eijk R."/>
            <person name="Schleper C."/>
            <person name="Guy L."/>
            <person name="Ettema T.J."/>
        </authorList>
    </citation>
    <scope>NUCLEOTIDE SEQUENCE</scope>
</reference>
<evidence type="ECO:0000313" key="1">
    <source>
        <dbReference type="EMBL" id="KKK52703.1"/>
    </source>
</evidence>
<protein>
    <submittedName>
        <fullName evidence="1">Uncharacterized protein</fullName>
    </submittedName>
</protein>
<dbReference type="AlphaFoldDB" id="A0A0F8W7T1"/>
<gene>
    <name evidence="1" type="ORF">LCGC14_3102240</name>
</gene>
<comment type="caution">
    <text evidence="1">The sequence shown here is derived from an EMBL/GenBank/DDBJ whole genome shotgun (WGS) entry which is preliminary data.</text>
</comment>
<organism evidence="1">
    <name type="scientific">marine sediment metagenome</name>
    <dbReference type="NCBI Taxonomy" id="412755"/>
    <lineage>
        <taxon>unclassified sequences</taxon>
        <taxon>metagenomes</taxon>
        <taxon>ecological metagenomes</taxon>
    </lineage>
</organism>
<dbReference type="EMBL" id="LAZR01066888">
    <property type="protein sequence ID" value="KKK52703.1"/>
    <property type="molecule type" value="Genomic_DNA"/>
</dbReference>